<gene>
    <name evidence="8" type="ORF">IPK02_22140</name>
</gene>
<accession>A0A935W5Q2</accession>
<comment type="subcellular location">
    <subcellularLocation>
        <location evidence="1">Cell membrane</location>
        <topology evidence="1">Multi-pass membrane protein</topology>
    </subcellularLocation>
</comment>
<feature type="region of interest" description="Disordered" evidence="6">
    <location>
        <begin position="52"/>
        <end position="79"/>
    </location>
</feature>
<evidence type="ECO:0000313" key="8">
    <source>
        <dbReference type="EMBL" id="MBK7956427.1"/>
    </source>
</evidence>
<evidence type="ECO:0000256" key="4">
    <source>
        <dbReference type="ARBA" id="ARBA00022989"/>
    </source>
</evidence>
<proteinExistence type="predicted"/>
<dbReference type="Proteomes" id="UP000706151">
    <property type="component" value="Unassembled WGS sequence"/>
</dbReference>
<organism evidence="8 9">
    <name type="scientific">Candidatus Accumulibacter affinis</name>
    <dbReference type="NCBI Taxonomy" id="2954384"/>
    <lineage>
        <taxon>Bacteria</taxon>
        <taxon>Pseudomonadati</taxon>
        <taxon>Pseudomonadota</taxon>
        <taxon>Betaproteobacteria</taxon>
        <taxon>Candidatus Accumulibacter</taxon>
    </lineage>
</organism>
<dbReference type="InterPro" id="IPR007182">
    <property type="entry name" value="MnhB"/>
</dbReference>
<comment type="caution">
    <text evidence="8">The sequence shown here is derived from an EMBL/GenBank/DDBJ whole genome shotgun (WGS) entry which is preliminary data.</text>
</comment>
<dbReference type="EMBL" id="JADJOT010000012">
    <property type="protein sequence ID" value="MBK7956427.1"/>
    <property type="molecule type" value="Genomic_DNA"/>
</dbReference>
<evidence type="ECO:0000256" key="2">
    <source>
        <dbReference type="ARBA" id="ARBA00022475"/>
    </source>
</evidence>
<keyword evidence="5" id="KW-0472">Membrane</keyword>
<dbReference type="GO" id="GO:0005886">
    <property type="term" value="C:plasma membrane"/>
    <property type="evidence" value="ECO:0007669"/>
    <property type="project" value="UniProtKB-SubCell"/>
</dbReference>
<name>A0A935W5Q2_9PROT</name>
<feature type="compositionally biased region" description="Basic and acidic residues" evidence="6">
    <location>
        <begin position="59"/>
        <end position="70"/>
    </location>
</feature>
<evidence type="ECO:0000256" key="1">
    <source>
        <dbReference type="ARBA" id="ARBA00004651"/>
    </source>
</evidence>
<feature type="domain" description="Na+/H+ antiporter MnhB subunit-related protein" evidence="7">
    <location>
        <begin position="16"/>
        <end position="40"/>
    </location>
</feature>
<evidence type="ECO:0000256" key="5">
    <source>
        <dbReference type="ARBA" id="ARBA00023136"/>
    </source>
</evidence>
<evidence type="ECO:0000313" key="9">
    <source>
        <dbReference type="Proteomes" id="UP000706151"/>
    </source>
</evidence>
<protein>
    <recommendedName>
        <fullName evidence="7">Na+/H+ antiporter MnhB subunit-related protein domain-containing protein</fullName>
    </recommendedName>
</protein>
<dbReference type="AlphaFoldDB" id="A0A935W5Q2"/>
<reference evidence="8 9" key="1">
    <citation type="submission" date="2020-10" db="EMBL/GenBank/DDBJ databases">
        <title>Connecting structure to function with the recovery of over 1000 high-quality activated sludge metagenome-assembled genomes encoding full-length rRNA genes using long-read sequencing.</title>
        <authorList>
            <person name="Singleton C.M."/>
            <person name="Petriglieri F."/>
            <person name="Kristensen J.M."/>
            <person name="Kirkegaard R.H."/>
            <person name="Michaelsen T.Y."/>
            <person name="Andersen M.H."/>
            <person name="Karst S.M."/>
            <person name="Dueholm M.S."/>
            <person name="Nielsen P.H."/>
            <person name="Albertsen M."/>
        </authorList>
    </citation>
    <scope>NUCLEOTIDE SEQUENCE [LARGE SCALE GENOMIC DNA]</scope>
    <source>
        <strain evidence="8">Fred_18-Q3-R57-64_BAT3C.720</strain>
    </source>
</reference>
<feature type="region of interest" description="Disordered" evidence="6">
    <location>
        <begin position="106"/>
        <end position="127"/>
    </location>
</feature>
<sequence length="127" mass="13390">MGIRPAAPALARQLKLLLFAATWILLRGPNEPGGGFIGGPLIIGDAADRLARPGQDSGRWSDPKSGDQRRRNSAAGVTPAAVSHATVAGSLLRCQPTRYCRRCGCRYRQRGPDSGCASPSPSRMPPA</sequence>
<evidence type="ECO:0000256" key="3">
    <source>
        <dbReference type="ARBA" id="ARBA00022692"/>
    </source>
</evidence>
<evidence type="ECO:0000259" key="7">
    <source>
        <dbReference type="Pfam" id="PF04039"/>
    </source>
</evidence>
<keyword evidence="3" id="KW-0812">Transmembrane</keyword>
<keyword evidence="2" id="KW-1003">Cell membrane</keyword>
<dbReference type="Pfam" id="PF04039">
    <property type="entry name" value="MnhB"/>
    <property type="match status" value="1"/>
</dbReference>
<keyword evidence="4" id="KW-1133">Transmembrane helix</keyword>
<evidence type="ECO:0000256" key="6">
    <source>
        <dbReference type="SAM" id="MobiDB-lite"/>
    </source>
</evidence>